<dbReference type="Gene3D" id="3.60.40.10">
    <property type="entry name" value="PPM-type phosphatase domain"/>
    <property type="match status" value="1"/>
</dbReference>
<dbReference type="InterPro" id="IPR036457">
    <property type="entry name" value="PPM-type-like_dom_sf"/>
</dbReference>
<dbReference type="OrthoDB" id="963478at2"/>
<evidence type="ECO:0000313" key="3">
    <source>
        <dbReference type="Proteomes" id="UP000596202"/>
    </source>
</evidence>
<dbReference type="GeneID" id="93529697"/>
<proteinExistence type="predicted"/>
<gene>
    <name evidence="2" type="ORF">I6I88_18575</name>
</gene>
<dbReference type="Proteomes" id="UP000596202">
    <property type="component" value="Chromosome"/>
</dbReference>
<dbReference type="Pfam" id="PF13672">
    <property type="entry name" value="PP2C_2"/>
    <property type="match status" value="1"/>
</dbReference>
<dbReference type="AlphaFoldDB" id="A0A9Q7E8X4"/>
<evidence type="ECO:0000313" key="2">
    <source>
        <dbReference type="EMBL" id="QQU00138.1"/>
    </source>
</evidence>
<organism evidence="2 3">
    <name type="scientific">Myroides odoratus</name>
    <name type="common">Flavobacterium odoratum</name>
    <dbReference type="NCBI Taxonomy" id="256"/>
    <lineage>
        <taxon>Bacteria</taxon>
        <taxon>Pseudomonadati</taxon>
        <taxon>Bacteroidota</taxon>
        <taxon>Flavobacteriia</taxon>
        <taxon>Flavobacteriales</taxon>
        <taxon>Flavobacteriaceae</taxon>
        <taxon>Myroides</taxon>
    </lineage>
</organism>
<feature type="domain" description="PPM-type phosphatase" evidence="1">
    <location>
        <begin position="187"/>
        <end position="428"/>
    </location>
</feature>
<dbReference type="RefSeq" id="WP_002989100.1">
    <property type="nucleotide sequence ID" value="NZ_CP068108.1"/>
</dbReference>
<name>A0A9Q7E8X4_MYROD</name>
<dbReference type="EMBL" id="CP068108">
    <property type="protein sequence ID" value="QQU00138.1"/>
    <property type="molecule type" value="Genomic_DNA"/>
</dbReference>
<sequence>MSHRFLKYVLEQHTAIDKKLHDTFIDQLLKKEEITQGVEWIETFQNHVIEHFMMYQEIEEFKDEHLTLPHGEVGRTYTFTLDIQQFPHLKIKTIEGLEPLGLSYDAIQGTITGIPLAMTSSKIEIVFSHQKAPTQLEKKSIYFMVNANPKDLWRNLPSDSSSLYAQPDTMSSTSEFLNRKLVAASKRGRSHAHVGAYRDDAYCHIQLTEEWGLLAVADGAGSAPYARQGAQWVTSFLQDYFQEQEILLTLDTALAHCALPEQVAQSIAVTPELTVAFSTCISSLFSNLKEQVKQSNLQLEEIHTTLAFVLCKKIDQGFLFLSYSVGDCPIVIYDDTLQKATVLNKLDVGEFGGGTRFITMKEVHEEPIIHRLHVFYTPHFSYLFAMSDGIYDPKFGTESQLMQTPAWTDFIADLQGENEDDIKVDFNDDHQIAEQLVAWMDFWSKGNHDDRTLIVVY</sequence>
<dbReference type="SUPFAM" id="SSF81606">
    <property type="entry name" value="PP2C-like"/>
    <property type="match status" value="1"/>
</dbReference>
<dbReference type="InterPro" id="IPR001932">
    <property type="entry name" value="PPM-type_phosphatase-like_dom"/>
</dbReference>
<accession>A0A9Q7E8X4</accession>
<protein>
    <submittedName>
        <fullName evidence="2">Protein phosphatase 2C domain-containing protein</fullName>
    </submittedName>
</protein>
<evidence type="ECO:0000259" key="1">
    <source>
        <dbReference type="Pfam" id="PF13672"/>
    </source>
</evidence>
<reference evidence="2 3" key="1">
    <citation type="submission" date="2021-01" db="EMBL/GenBank/DDBJ databases">
        <title>FDA dAtabase for Regulatory Grade micrObial Sequences (FDA-ARGOS): Supporting development and validation of Infectious Disease Dx tests.</title>
        <authorList>
            <person name="Sproer C."/>
            <person name="Gronow S."/>
            <person name="Severitt S."/>
            <person name="Schroder I."/>
            <person name="Tallon L."/>
            <person name="Sadzewicz L."/>
            <person name="Zhao X."/>
            <person name="Boylan J."/>
            <person name="Ott S."/>
            <person name="Bowen H."/>
            <person name="Vavikolanu K."/>
            <person name="Mehta A."/>
            <person name="Aluvathingal J."/>
            <person name="Nadendla S."/>
            <person name="Lowell S."/>
            <person name="Myers T."/>
            <person name="Yan Y."/>
            <person name="Sichtig H."/>
        </authorList>
    </citation>
    <scope>NUCLEOTIDE SEQUENCE [LARGE SCALE GENOMIC DNA]</scope>
    <source>
        <strain evidence="2 3">FDAARGOS_1131</strain>
    </source>
</reference>